<dbReference type="GO" id="GO:0005634">
    <property type="term" value="C:nucleus"/>
    <property type="evidence" value="ECO:0007669"/>
    <property type="project" value="UniProtKB-UniRule"/>
</dbReference>
<dbReference type="InterPro" id="IPR050342">
    <property type="entry name" value="HMGB"/>
</dbReference>
<evidence type="ECO:0000256" key="2">
    <source>
        <dbReference type="PROSITE-ProRule" id="PRU00267"/>
    </source>
</evidence>
<dbReference type="PANTHER" id="PTHR48112:SF22">
    <property type="entry name" value="MITOCHONDRIAL TRANSCRIPTION FACTOR A, ISOFORM B"/>
    <property type="match status" value="1"/>
</dbReference>
<feature type="DNA-binding region" description="HMG box" evidence="2">
    <location>
        <begin position="172"/>
        <end position="234"/>
    </location>
</feature>
<dbReference type="GO" id="GO:0003677">
    <property type="term" value="F:DNA binding"/>
    <property type="evidence" value="ECO:0007669"/>
    <property type="project" value="UniProtKB-UniRule"/>
</dbReference>
<feature type="domain" description="HMG box" evidence="4">
    <location>
        <begin position="172"/>
        <end position="234"/>
    </location>
</feature>
<dbReference type="GO" id="GO:0006357">
    <property type="term" value="P:regulation of transcription by RNA polymerase II"/>
    <property type="evidence" value="ECO:0007669"/>
    <property type="project" value="TreeGrafter"/>
</dbReference>
<feature type="DNA-binding region" description="HMG box" evidence="2">
    <location>
        <begin position="63"/>
        <end position="131"/>
    </location>
</feature>
<dbReference type="Gene3D" id="1.10.30.10">
    <property type="entry name" value="High mobility group box domain"/>
    <property type="match status" value="2"/>
</dbReference>
<dbReference type="SMART" id="SM00398">
    <property type="entry name" value="HMG"/>
    <property type="match status" value="2"/>
</dbReference>
<keyword evidence="1 2" id="KW-0238">DNA-binding</keyword>
<keyword evidence="6" id="KW-1185">Reference proteome</keyword>
<dbReference type="Proteomes" id="UP000324222">
    <property type="component" value="Unassembled WGS sequence"/>
</dbReference>
<feature type="region of interest" description="Disordered" evidence="3">
    <location>
        <begin position="145"/>
        <end position="170"/>
    </location>
</feature>
<organism evidence="5 6">
    <name type="scientific">Portunus trituberculatus</name>
    <name type="common">Swimming crab</name>
    <name type="synonym">Neptunus trituberculatus</name>
    <dbReference type="NCBI Taxonomy" id="210409"/>
    <lineage>
        <taxon>Eukaryota</taxon>
        <taxon>Metazoa</taxon>
        <taxon>Ecdysozoa</taxon>
        <taxon>Arthropoda</taxon>
        <taxon>Crustacea</taxon>
        <taxon>Multicrustacea</taxon>
        <taxon>Malacostraca</taxon>
        <taxon>Eumalacostraca</taxon>
        <taxon>Eucarida</taxon>
        <taxon>Decapoda</taxon>
        <taxon>Pleocyemata</taxon>
        <taxon>Brachyura</taxon>
        <taxon>Eubrachyura</taxon>
        <taxon>Portunoidea</taxon>
        <taxon>Portunidae</taxon>
        <taxon>Portuninae</taxon>
        <taxon>Portunus</taxon>
    </lineage>
</organism>
<dbReference type="InterPro" id="IPR009071">
    <property type="entry name" value="HMG_box_dom"/>
</dbReference>
<dbReference type="SUPFAM" id="SSF47095">
    <property type="entry name" value="HMG-box"/>
    <property type="match status" value="2"/>
</dbReference>
<evidence type="ECO:0000256" key="3">
    <source>
        <dbReference type="SAM" id="MobiDB-lite"/>
    </source>
</evidence>
<dbReference type="PANTHER" id="PTHR48112">
    <property type="entry name" value="HIGH MOBILITY GROUP PROTEIN DSP1"/>
    <property type="match status" value="1"/>
</dbReference>
<dbReference type="EMBL" id="VSRR010003446">
    <property type="protein sequence ID" value="MPC36190.1"/>
    <property type="molecule type" value="Genomic_DNA"/>
</dbReference>
<evidence type="ECO:0000256" key="1">
    <source>
        <dbReference type="ARBA" id="ARBA00023125"/>
    </source>
</evidence>
<dbReference type="PROSITE" id="PS50118">
    <property type="entry name" value="HMG_BOX_2"/>
    <property type="match status" value="2"/>
</dbReference>
<accession>A0A5B7ENG9</accession>
<sequence length="266" mass="31011">MALVRLCVARQSFLGRSFFRHAEAPGYVQRPWIVLEGSGVNVKVLSVAYKQSVAQQLGLPEPPKRPLAPHVRFIKDRIEDITKQYPKLSSQEVFTKTLDNWKSLNSLEKSKWTSEFNREKELYNALYKAYVEKLSPSQLESIKALKRKRSEDKAKRMSRREKKRESEDLGKPKYPGNAFFLYISTLERGDSTGKEFVKAAAEKWHSLPERTQQIYREKAKKMLEEYNEELCQWEAKMVQKGRVDLVRTNQLGGELREGIRGRKKQN</sequence>
<gene>
    <name evidence="5" type="primary">Tfam</name>
    <name evidence="5" type="ORF">E2C01_029638</name>
</gene>
<dbReference type="AlphaFoldDB" id="A0A5B7ENG9"/>
<proteinExistence type="predicted"/>
<dbReference type="Pfam" id="PF00505">
    <property type="entry name" value="HMG_box"/>
    <property type="match status" value="1"/>
</dbReference>
<protein>
    <submittedName>
        <fullName evidence="5">Transcription factor A, mitochondrial</fullName>
    </submittedName>
</protein>
<evidence type="ECO:0000313" key="6">
    <source>
        <dbReference type="Proteomes" id="UP000324222"/>
    </source>
</evidence>
<evidence type="ECO:0000259" key="4">
    <source>
        <dbReference type="PROSITE" id="PS50118"/>
    </source>
</evidence>
<dbReference type="OrthoDB" id="5550281at2759"/>
<keyword evidence="2" id="KW-0539">Nucleus</keyword>
<name>A0A5B7ENG9_PORTR</name>
<comment type="caution">
    <text evidence="5">The sequence shown here is derived from an EMBL/GenBank/DDBJ whole genome shotgun (WGS) entry which is preliminary data.</text>
</comment>
<feature type="domain" description="HMG box" evidence="4">
    <location>
        <begin position="63"/>
        <end position="131"/>
    </location>
</feature>
<evidence type="ECO:0000313" key="5">
    <source>
        <dbReference type="EMBL" id="MPC36190.1"/>
    </source>
</evidence>
<dbReference type="InterPro" id="IPR036910">
    <property type="entry name" value="HMG_box_dom_sf"/>
</dbReference>
<reference evidence="5 6" key="1">
    <citation type="submission" date="2019-05" db="EMBL/GenBank/DDBJ databases">
        <title>Another draft genome of Portunus trituberculatus and its Hox gene families provides insights of decapod evolution.</title>
        <authorList>
            <person name="Jeong J.-H."/>
            <person name="Song I."/>
            <person name="Kim S."/>
            <person name="Choi T."/>
            <person name="Kim D."/>
            <person name="Ryu S."/>
            <person name="Kim W."/>
        </authorList>
    </citation>
    <scope>NUCLEOTIDE SEQUENCE [LARGE SCALE GENOMIC DNA]</scope>
    <source>
        <tissue evidence="5">Muscle</tissue>
    </source>
</reference>